<name>A0A2W5A6S8_9BACT</name>
<reference evidence="2 3" key="1">
    <citation type="submission" date="2017-08" db="EMBL/GenBank/DDBJ databases">
        <title>Infants hospitalized years apart are colonized by the same room-sourced microbial strains.</title>
        <authorList>
            <person name="Brooks B."/>
            <person name="Olm M.R."/>
            <person name="Firek B.A."/>
            <person name="Baker R."/>
            <person name="Thomas B.C."/>
            <person name="Morowitz M.J."/>
            <person name="Banfield J.F."/>
        </authorList>
    </citation>
    <scope>NUCLEOTIDE SEQUENCE [LARGE SCALE GENOMIC DNA]</scope>
    <source>
        <strain evidence="2">S2_018_000_R2_104</strain>
    </source>
</reference>
<dbReference type="Pfam" id="PF07027">
    <property type="entry name" value="DUF1318"/>
    <property type="match status" value="1"/>
</dbReference>
<proteinExistence type="predicted"/>
<organism evidence="2 3">
    <name type="scientific">Micavibrio aeruginosavorus</name>
    <dbReference type="NCBI Taxonomy" id="349221"/>
    <lineage>
        <taxon>Bacteria</taxon>
        <taxon>Pseudomonadati</taxon>
        <taxon>Bdellovibrionota</taxon>
        <taxon>Bdellovibrionia</taxon>
        <taxon>Bdellovibrionales</taxon>
        <taxon>Pseudobdellovibrionaceae</taxon>
        <taxon>Micavibrio</taxon>
    </lineage>
</organism>
<accession>A0A2W5A6S8</accession>
<protein>
    <submittedName>
        <fullName evidence="2">DUF1318 domain-containing protein</fullName>
    </submittedName>
</protein>
<dbReference type="InterPro" id="IPR008309">
    <property type="entry name" value="YdbL"/>
</dbReference>
<feature type="chain" id="PRO_5016084312" evidence="1">
    <location>
        <begin position="24"/>
        <end position="109"/>
    </location>
</feature>
<sequence length="109" mass="11759">MKKIIFTTIVAAFLVIAASPAFALDLNEARSKGLLGEKQDGYVGVVVASREAQELANDVNARRRDEYNRISQQNNQPASVVAKLAAEQIINKLPSGALYQGASGSWVKK</sequence>
<gene>
    <name evidence="2" type="ORF">DI626_00410</name>
</gene>
<keyword evidence="1" id="KW-0732">Signal</keyword>
<dbReference type="EMBL" id="QFNK01000003">
    <property type="protein sequence ID" value="PZO88957.1"/>
    <property type="molecule type" value="Genomic_DNA"/>
</dbReference>
<comment type="caution">
    <text evidence="2">The sequence shown here is derived from an EMBL/GenBank/DDBJ whole genome shotgun (WGS) entry which is preliminary data.</text>
</comment>
<evidence type="ECO:0000313" key="3">
    <source>
        <dbReference type="Proteomes" id="UP000249557"/>
    </source>
</evidence>
<dbReference type="PIRSF" id="PIRSF025560">
    <property type="entry name" value="UCP025560"/>
    <property type="match status" value="1"/>
</dbReference>
<evidence type="ECO:0000256" key="1">
    <source>
        <dbReference type="SAM" id="SignalP"/>
    </source>
</evidence>
<feature type="signal peptide" evidence="1">
    <location>
        <begin position="1"/>
        <end position="23"/>
    </location>
</feature>
<evidence type="ECO:0000313" key="2">
    <source>
        <dbReference type="EMBL" id="PZO88957.1"/>
    </source>
</evidence>
<dbReference type="Proteomes" id="UP000249557">
    <property type="component" value="Unassembled WGS sequence"/>
</dbReference>
<dbReference type="AlphaFoldDB" id="A0A2W5A6S8"/>